<dbReference type="OrthoDB" id="102524at2157"/>
<name>A0A2Z2N3J9_9EURY</name>
<keyword evidence="1" id="KW-1133">Transmembrane helix</keyword>
<evidence type="ECO:0000259" key="2">
    <source>
        <dbReference type="Pfam" id="PF04892"/>
    </source>
</evidence>
<dbReference type="InterPro" id="IPR006976">
    <property type="entry name" value="VanZ-like"/>
</dbReference>
<feature type="domain" description="VanZ-like" evidence="2">
    <location>
        <begin position="30"/>
        <end position="90"/>
    </location>
</feature>
<dbReference type="PANTHER" id="PTHR28008">
    <property type="entry name" value="DOMAIN PROTEIN, PUTATIVE (AFU_ORTHOLOGUE AFUA_3G10980)-RELATED"/>
    <property type="match status" value="1"/>
</dbReference>
<evidence type="ECO:0000313" key="3">
    <source>
        <dbReference type="EMBL" id="ASJ14950.1"/>
    </source>
</evidence>
<dbReference type="AlphaFoldDB" id="A0A2Z2N3J9"/>
<dbReference type="EMBL" id="CP015106">
    <property type="protein sequence ID" value="ASJ14950.1"/>
    <property type="molecule type" value="Genomic_DNA"/>
</dbReference>
<dbReference type="PANTHER" id="PTHR28008:SF1">
    <property type="entry name" value="DOMAIN PROTEIN, PUTATIVE (AFU_ORTHOLOGUE AFUA_3G10980)-RELATED"/>
    <property type="match status" value="1"/>
</dbReference>
<keyword evidence="4" id="KW-1185">Reference proteome</keyword>
<dbReference type="KEGG" id="trl:A3L10_07315"/>
<dbReference type="RefSeq" id="WP_088867012.1">
    <property type="nucleotide sequence ID" value="NZ_CP015106.1"/>
</dbReference>
<proteinExistence type="predicted"/>
<keyword evidence="1" id="KW-0812">Transmembrane</keyword>
<organism evidence="3 4">
    <name type="scientific">Thermococcus radiotolerans</name>
    <dbReference type="NCBI Taxonomy" id="187880"/>
    <lineage>
        <taxon>Archaea</taxon>
        <taxon>Methanobacteriati</taxon>
        <taxon>Methanobacteriota</taxon>
        <taxon>Thermococci</taxon>
        <taxon>Thermococcales</taxon>
        <taxon>Thermococcaceae</taxon>
        <taxon>Thermococcus</taxon>
    </lineage>
</organism>
<dbReference type="Pfam" id="PF04892">
    <property type="entry name" value="VanZ"/>
    <property type="match status" value="1"/>
</dbReference>
<sequence>MRRRLLFLYVLLLLFLNLSPKVPSSPVANGDKLVHLLEFSALGILGWRWWAYLLPLPFLLEFLQLFVPGRTFSFADMAANLIGFTLGLIAGWWYEGRDEGAPLFHEGRD</sequence>
<keyword evidence="1" id="KW-0472">Membrane</keyword>
<protein>
    <recommendedName>
        <fullName evidence="2">VanZ-like domain-containing protein</fullName>
    </recommendedName>
</protein>
<accession>A0A2Z2N3J9</accession>
<evidence type="ECO:0000256" key="1">
    <source>
        <dbReference type="SAM" id="Phobius"/>
    </source>
</evidence>
<dbReference type="Proteomes" id="UP000250085">
    <property type="component" value="Chromosome"/>
</dbReference>
<feature type="transmembrane region" description="Helical" evidence="1">
    <location>
        <begin position="74"/>
        <end position="94"/>
    </location>
</feature>
<reference evidence="3 4" key="1">
    <citation type="submission" date="2016-04" db="EMBL/GenBank/DDBJ databases">
        <title>Complete genome sequence of Thermococcus radiotolerans type strain EJ2.</title>
        <authorList>
            <person name="Oger P.M."/>
        </authorList>
    </citation>
    <scope>NUCLEOTIDE SEQUENCE [LARGE SCALE GENOMIC DNA]</scope>
    <source>
        <strain evidence="3 4">EJ2</strain>
    </source>
</reference>
<feature type="transmembrane region" description="Helical" evidence="1">
    <location>
        <begin position="48"/>
        <end position="67"/>
    </location>
</feature>
<evidence type="ECO:0000313" key="4">
    <source>
        <dbReference type="Proteomes" id="UP000250085"/>
    </source>
</evidence>
<dbReference type="GeneID" id="33328646"/>
<gene>
    <name evidence="3" type="ORF">A3L10_07315</name>
</gene>